<feature type="domain" description="Aldehyde oxidase/xanthine dehydrogenase a/b hammerhead" evidence="1">
    <location>
        <begin position="224"/>
        <end position="301"/>
    </location>
</feature>
<organism evidence="2 3">
    <name type="scientific">Dawidia soli</name>
    <dbReference type="NCBI Taxonomy" id="2782352"/>
    <lineage>
        <taxon>Bacteria</taxon>
        <taxon>Pseudomonadati</taxon>
        <taxon>Bacteroidota</taxon>
        <taxon>Cytophagia</taxon>
        <taxon>Cytophagales</taxon>
        <taxon>Chryseotaleaceae</taxon>
        <taxon>Dawidia</taxon>
    </lineage>
</organism>
<comment type="caution">
    <text evidence="2">The sequence shown here is derived from an EMBL/GenBank/DDBJ whole genome shotgun (WGS) entry which is preliminary data.</text>
</comment>
<accession>A0AAP2GL46</accession>
<sequence>METKQEHNMIAPEQYELQVPPAYDFNMNRRTFFNVLGSGMVVAFTASRSLGAALTENPAPADDQVNAWIHIGEKGNITVYTGKAEVGQNIRTSLAQIVAEELKVAVERISMIMGDTALTPYDRGTFGSRSIPYMGPQLRKAAATARELIMDMAAEKWKTDRASLSINNGEIKNIKDGRIIGLGELTQGKALVKPVDDSVAVTPVDQWRIAGTAVPKANGASFITGRHRFASDMKLPGMLYGKILRPPAYGASLVSADVSAARNMKGVIVVKDGDFVGVAASHPNLATGALKAIKAEWKTTPQPSRSEIFDYLKQKAETPNSRNTDKTGDAGSAFAKADVTLEQTFRIDYIAHAPLEPRAGVAEWTGDKLTVWTGTQRPFGVQEDLEKVFHIPKENIRVIQPDTGSGYGGKHTGEAGIEAARLAKEAQKPVKVVWTREEEFTWAYFRPAGVIDVKAGASKAGIVTSWEFHNYNSGGSGIDTPYNVANTEIKFHPCDSPLRQGSYRGLAATANVFARESMMNDLALELKMDPLAFRLKNLKEERMIAVLEAAAKAFGWNKAAPPQGHGFGIACGTEKGSFVATCAEVAVDAESTEIKVIRAVTAFECGAIINPIHLENQIEGAVIQGLGGALFERIDFKEGKILNPTFSHYRVPRFNDLPAIETVMINRPDLPSVGAGETPILGIAPAIRNAVTNATGTRLYSLPLAPNPMK</sequence>
<dbReference type="SMART" id="SM01008">
    <property type="entry name" value="Ald_Xan_dh_C"/>
    <property type="match status" value="1"/>
</dbReference>
<dbReference type="Proteomes" id="UP001319180">
    <property type="component" value="Unassembled WGS sequence"/>
</dbReference>
<dbReference type="AlphaFoldDB" id="A0AAP2GL46"/>
<gene>
    <name evidence="2" type="ORF">KK078_26935</name>
</gene>
<evidence type="ECO:0000313" key="3">
    <source>
        <dbReference type="Proteomes" id="UP001319180"/>
    </source>
</evidence>
<dbReference type="InterPro" id="IPR052516">
    <property type="entry name" value="N-heterocyclic_Hydroxylase"/>
</dbReference>
<dbReference type="Gene3D" id="3.30.365.10">
    <property type="entry name" value="Aldehyde oxidase/xanthine dehydrogenase, molybdopterin binding domain"/>
    <property type="match status" value="4"/>
</dbReference>
<dbReference type="InterPro" id="IPR012368">
    <property type="entry name" value="OxRdtase_Mopterin-bd_su_IorB"/>
</dbReference>
<dbReference type="GO" id="GO:0016491">
    <property type="term" value="F:oxidoreductase activity"/>
    <property type="evidence" value="ECO:0007669"/>
    <property type="project" value="InterPro"/>
</dbReference>
<proteinExistence type="predicted"/>
<dbReference type="InterPro" id="IPR000674">
    <property type="entry name" value="Ald_Oxase/Xan_DH_a/b"/>
</dbReference>
<dbReference type="InterPro" id="IPR008274">
    <property type="entry name" value="AldOxase/xan_DH_MoCoBD1"/>
</dbReference>
<keyword evidence="3" id="KW-1185">Reference proteome</keyword>
<name>A0AAP2GL46_9BACT</name>
<reference evidence="2 3" key="1">
    <citation type="submission" date="2021-05" db="EMBL/GenBank/DDBJ databases">
        <title>A Polyphasic approach of four new species of the genus Ohtaekwangia: Ohtaekwangia histidinii sp. nov., Ohtaekwangia cretensis sp. nov., Ohtaekwangia indiensis sp. nov., Ohtaekwangia reichenbachii sp. nov. from diverse environment.</title>
        <authorList>
            <person name="Octaviana S."/>
        </authorList>
    </citation>
    <scope>NUCLEOTIDE SEQUENCE [LARGE SCALE GENOMIC DNA]</scope>
    <source>
        <strain evidence="2 3">PWU37</strain>
    </source>
</reference>
<dbReference type="Pfam" id="PF02738">
    <property type="entry name" value="MoCoBD_1"/>
    <property type="match status" value="1"/>
</dbReference>
<dbReference type="RefSeq" id="WP_254093447.1">
    <property type="nucleotide sequence ID" value="NZ_JAHESC010000059.1"/>
</dbReference>
<dbReference type="PANTHER" id="PTHR47495">
    <property type="entry name" value="ALDEHYDE DEHYDROGENASE"/>
    <property type="match status" value="1"/>
</dbReference>
<dbReference type="EMBL" id="JAHESC010000059">
    <property type="protein sequence ID" value="MBT1690230.1"/>
    <property type="molecule type" value="Genomic_DNA"/>
</dbReference>
<dbReference type="SUPFAM" id="SSF56003">
    <property type="entry name" value="Molybdenum cofactor-binding domain"/>
    <property type="match status" value="2"/>
</dbReference>
<dbReference type="Pfam" id="PF20256">
    <property type="entry name" value="MoCoBD_2"/>
    <property type="match status" value="2"/>
</dbReference>
<dbReference type="Gene3D" id="3.90.1170.50">
    <property type="entry name" value="Aldehyde oxidase/xanthine dehydrogenase, a/b hammerhead"/>
    <property type="match status" value="1"/>
</dbReference>
<dbReference type="PANTHER" id="PTHR47495:SF1">
    <property type="entry name" value="BLL3820 PROTEIN"/>
    <property type="match status" value="1"/>
</dbReference>
<evidence type="ECO:0000259" key="1">
    <source>
        <dbReference type="SMART" id="SM01008"/>
    </source>
</evidence>
<protein>
    <submittedName>
        <fullName evidence="2">Molybdopterin-dependent oxidoreductase</fullName>
    </submittedName>
</protein>
<dbReference type="PIRSF" id="PIRSF036389">
    <property type="entry name" value="IOR_B"/>
    <property type="match status" value="1"/>
</dbReference>
<dbReference type="InterPro" id="IPR046867">
    <property type="entry name" value="AldOxase/xan_DH_MoCoBD2"/>
</dbReference>
<evidence type="ECO:0000313" key="2">
    <source>
        <dbReference type="EMBL" id="MBT1690230.1"/>
    </source>
</evidence>
<dbReference type="InterPro" id="IPR037165">
    <property type="entry name" value="AldOxase/xan_DH_Mopterin-bd_sf"/>
</dbReference>